<proteinExistence type="predicted"/>
<keyword evidence="3" id="KW-1185">Reference proteome</keyword>
<dbReference type="Proteomes" id="UP000198287">
    <property type="component" value="Unassembled WGS sequence"/>
</dbReference>
<evidence type="ECO:0000256" key="1">
    <source>
        <dbReference type="SAM" id="SignalP"/>
    </source>
</evidence>
<name>A0A226DS21_FOLCA</name>
<reference evidence="2 3" key="1">
    <citation type="submission" date="2015-12" db="EMBL/GenBank/DDBJ databases">
        <title>The genome of Folsomia candida.</title>
        <authorList>
            <person name="Faddeeva A."/>
            <person name="Derks M.F."/>
            <person name="Anvar Y."/>
            <person name="Smit S."/>
            <person name="Van Straalen N."/>
            <person name="Roelofs D."/>
        </authorList>
    </citation>
    <scope>NUCLEOTIDE SEQUENCE [LARGE SCALE GENOMIC DNA]</scope>
    <source>
        <strain evidence="2 3">VU population</strain>
        <tissue evidence="2">Whole body</tissue>
    </source>
</reference>
<feature type="signal peptide" evidence="1">
    <location>
        <begin position="1"/>
        <end position="23"/>
    </location>
</feature>
<accession>A0A226DS21</accession>
<evidence type="ECO:0000313" key="3">
    <source>
        <dbReference type="Proteomes" id="UP000198287"/>
    </source>
</evidence>
<dbReference type="Gene3D" id="2.120.10.80">
    <property type="entry name" value="Kelch-type beta propeller"/>
    <property type="match status" value="1"/>
</dbReference>
<keyword evidence="1" id="KW-0732">Signal</keyword>
<sequence length="271" mass="29915">MTNVSLPFLLISILTSLLLPSMAELLAVEVSTKLPSARYGTSAIYDGNDIIYIFGGYNIVTRTHLADIVKFTLSTEEVKIVASLPVPMSNEVTSIDYRTGDIYFHHGTSCSPAMSLGVYKYIPNTNTVELVANLSTWNFNCAAVPAYDNPAEVYILGGFGIGTHIAIFTMDDHTFRKAGELTREYSYAGAVSDGTGSAILFGNHYNGYGYPPAKITFYNSEHNLRFSGYDYVPDQGYMTRSIIQNLIMVDSERHFSGILRQSQCKTNNELV</sequence>
<dbReference type="SUPFAM" id="SSF117281">
    <property type="entry name" value="Kelch motif"/>
    <property type="match status" value="1"/>
</dbReference>
<organism evidence="2 3">
    <name type="scientific">Folsomia candida</name>
    <name type="common">Springtail</name>
    <dbReference type="NCBI Taxonomy" id="158441"/>
    <lineage>
        <taxon>Eukaryota</taxon>
        <taxon>Metazoa</taxon>
        <taxon>Ecdysozoa</taxon>
        <taxon>Arthropoda</taxon>
        <taxon>Hexapoda</taxon>
        <taxon>Collembola</taxon>
        <taxon>Entomobryomorpha</taxon>
        <taxon>Isotomoidea</taxon>
        <taxon>Isotomidae</taxon>
        <taxon>Proisotominae</taxon>
        <taxon>Folsomia</taxon>
    </lineage>
</organism>
<feature type="chain" id="PRO_5012352851" evidence="1">
    <location>
        <begin position="24"/>
        <end position="271"/>
    </location>
</feature>
<dbReference type="AlphaFoldDB" id="A0A226DS21"/>
<dbReference type="InterPro" id="IPR015915">
    <property type="entry name" value="Kelch-typ_b-propeller"/>
</dbReference>
<gene>
    <name evidence="2" type="ORF">Fcan01_17125</name>
</gene>
<evidence type="ECO:0000313" key="2">
    <source>
        <dbReference type="EMBL" id="OXA47818.1"/>
    </source>
</evidence>
<dbReference type="OrthoDB" id="432528at2759"/>
<comment type="caution">
    <text evidence="2">The sequence shown here is derived from an EMBL/GenBank/DDBJ whole genome shotgun (WGS) entry which is preliminary data.</text>
</comment>
<protein>
    <submittedName>
        <fullName evidence="2">Kelch domain-containing protein 3</fullName>
    </submittedName>
</protein>
<dbReference type="EMBL" id="LNIX01000012">
    <property type="protein sequence ID" value="OXA47818.1"/>
    <property type="molecule type" value="Genomic_DNA"/>
</dbReference>